<evidence type="ECO:0000313" key="4">
    <source>
        <dbReference type="Proteomes" id="UP000268162"/>
    </source>
</evidence>
<gene>
    <name evidence="3" type="ORF">BJ085DRAFT_28478</name>
</gene>
<feature type="region of interest" description="Disordered" evidence="1">
    <location>
        <begin position="220"/>
        <end position="243"/>
    </location>
</feature>
<name>A0A4P9ZNH8_9FUNG</name>
<evidence type="ECO:0000256" key="1">
    <source>
        <dbReference type="SAM" id="MobiDB-lite"/>
    </source>
</evidence>
<reference evidence="4" key="1">
    <citation type="journal article" date="2018" name="Nat. Microbiol.">
        <title>Leveraging single-cell genomics to expand the fungal tree of life.</title>
        <authorList>
            <person name="Ahrendt S.R."/>
            <person name="Quandt C.A."/>
            <person name="Ciobanu D."/>
            <person name="Clum A."/>
            <person name="Salamov A."/>
            <person name="Andreopoulos B."/>
            <person name="Cheng J.F."/>
            <person name="Woyke T."/>
            <person name="Pelin A."/>
            <person name="Henrissat B."/>
            <person name="Reynolds N.K."/>
            <person name="Benny G.L."/>
            <person name="Smith M.E."/>
            <person name="James T.Y."/>
            <person name="Grigoriev I.V."/>
        </authorList>
    </citation>
    <scope>NUCLEOTIDE SEQUENCE [LARGE SCALE GENOMIC DNA]</scope>
    <source>
        <strain evidence="4">RSA 468</strain>
    </source>
</reference>
<evidence type="ECO:0000313" key="3">
    <source>
        <dbReference type="EMBL" id="RKP34843.1"/>
    </source>
</evidence>
<organism evidence="3 4">
    <name type="scientific">Dimargaris cristalligena</name>
    <dbReference type="NCBI Taxonomy" id="215637"/>
    <lineage>
        <taxon>Eukaryota</taxon>
        <taxon>Fungi</taxon>
        <taxon>Fungi incertae sedis</taxon>
        <taxon>Zoopagomycota</taxon>
        <taxon>Kickxellomycotina</taxon>
        <taxon>Dimargaritomycetes</taxon>
        <taxon>Dimargaritales</taxon>
        <taxon>Dimargaritaceae</taxon>
        <taxon>Dimargaris</taxon>
    </lineage>
</organism>
<accession>A0A4P9ZNH8</accession>
<sequence>MSVAKLSGSVVAVTCLLSLAVSISATGKYSVNPAQVSTEQNVYQIGDYIPGKGILSWAQSPRDLFKPPTVDQTRDQDYPNTMMGQAPPLPPLIECQAGDFKNYPTNFAISTGFGKPDYTYPHNGPGTVDDRASEQPHPITSSAGPIRIQKGNQQHQGANGWMPYAQPSEDDISDLITEKEFFNTCVMLSGKAFSQGYPDVSYSVTFHIQEILRRHRARVKRDKKLADRPNRTRKPRGPDNNLARLSEFRNKHRSGLESPSLLYTLEWNAKLQTVVAHFFTGGCWNSYGGIWEDSANLDRDSGRRTFYSKDLLVYYSVVTIRVFQLLIVFDQHP</sequence>
<protein>
    <submittedName>
        <fullName evidence="3">Uncharacterized protein</fullName>
    </submittedName>
</protein>
<keyword evidence="4" id="KW-1185">Reference proteome</keyword>
<feature type="chain" id="PRO_5020346500" evidence="2">
    <location>
        <begin position="26"/>
        <end position="333"/>
    </location>
</feature>
<dbReference type="EMBL" id="ML003049">
    <property type="protein sequence ID" value="RKP34843.1"/>
    <property type="molecule type" value="Genomic_DNA"/>
</dbReference>
<evidence type="ECO:0000256" key="2">
    <source>
        <dbReference type="SAM" id="SignalP"/>
    </source>
</evidence>
<keyword evidence="2" id="KW-0732">Signal</keyword>
<feature type="signal peptide" evidence="2">
    <location>
        <begin position="1"/>
        <end position="25"/>
    </location>
</feature>
<dbReference type="AlphaFoldDB" id="A0A4P9ZNH8"/>
<dbReference type="Proteomes" id="UP000268162">
    <property type="component" value="Unassembled WGS sequence"/>
</dbReference>
<proteinExistence type="predicted"/>